<sequence length="178" mass="19931">MPYEYTYQNDYELIQSFNAADADGSGSIEAKELQRALAASGLVFSLQTVALLMRMHAVPGGDETRLSFEQYKTVHQFLVNAQNSFSHFDKSRTGKLSRDEIFEALAYQGYGDVDATAIKHACRAFDPDRSNDLSVDQYIGLSLFLTAARRVFQSFDAKKSGSVTMDFNQFVYATSKTR</sequence>
<evidence type="ECO:0000256" key="1">
    <source>
        <dbReference type="ARBA" id="ARBA00004496"/>
    </source>
</evidence>
<protein>
    <recommendedName>
        <fullName evidence="6">EF-hand domain-containing protein</fullName>
    </recommendedName>
</protein>
<name>A0A7S0PL78_9CHLO</name>
<feature type="domain" description="EF-hand" evidence="6">
    <location>
        <begin position="8"/>
        <end position="43"/>
    </location>
</feature>
<dbReference type="GO" id="GO:0005737">
    <property type="term" value="C:cytoplasm"/>
    <property type="evidence" value="ECO:0007669"/>
    <property type="project" value="UniProtKB-SubCell"/>
</dbReference>
<dbReference type="InterPro" id="IPR051426">
    <property type="entry name" value="Peflin/Sorcin_CaBP"/>
</dbReference>
<feature type="domain" description="EF-hand" evidence="6">
    <location>
        <begin position="76"/>
        <end position="111"/>
    </location>
</feature>
<dbReference type="Gene3D" id="1.10.238.10">
    <property type="entry name" value="EF-hand"/>
    <property type="match status" value="1"/>
</dbReference>
<dbReference type="InterPro" id="IPR002048">
    <property type="entry name" value="EF_hand_dom"/>
</dbReference>
<evidence type="ECO:0000256" key="3">
    <source>
        <dbReference type="ARBA" id="ARBA00022723"/>
    </source>
</evidence>
<organism evidence="7">
    <name type="scientific">Ostreococcus mediterraneus</name>
    <dbReference type="NCBI Taxonomy" id="1486918"/>
    <lineage>
        <taxon>Eukaryota</taxon>
        <taxon>Viridiplantae</taxon>
        <taxon>Chlorophyta</taxon>
        <taxon>Mamiellophyceae</taxon>
        <taxon>Mamiellales</taxon>
        <taxon>Bathycoccaceae</taxon>
        <taxon>Ostreococcus</taxon>
    </lineage>
</organism>
<accession>A0A7S0PL78</accession>
<evidence type="ECO:0000256" key="5">
    <source>
        <dbReference type="ARBA" id="ARBA00022837"/>
    </source>
</evidence>
<evidence type="ECO:0000256" key="4">
    <source>
        <dbReference type="ARBA" id="ARBA00022737"/>
    </source>
</evidence>
<keyword evidence="3" id="KW-0479">Metal-binding</keyword>
<comment type="subcellular location">
    <subcellularLocation>
        <location evidence="1">Cytoplasm</location>
    </subcellularLocation>
</comment>
<dbReference type="SUPFAM" id="SSF47473">
    <property type="entry name" value="EF-hand"/>
    <property type="match status" value="1"/>
</dbReference>
<dbReference type="SMART" id="SM00054">
    <property type="entry name" value="EFh"/>
    <property type="match status" value="2"/>
</dbReference>
<dbReference type="PROSITE" id="PS50222">
    <property type="entry name" value="EF_HAND_2"/>
    <property type="match status" value="2"/>
</dbReference>
<dbReference type="AlphaFoldDB" id="A0A7S0PL78"/>
<dbReference type="GO" id="GO:0048306">
    <property type="term" value="F:calcium-dependent protein binding"/>
    <property type="evidence" value="ECO:0007669"/>
    <property type="project" value="UniProtKB-ARBA"/>
</dbReference>
<dbReference type="EMBL" id="HBEW01004300">
    <property type="protein sequence ID" value="CAD8581940.1"/>
    <property type="molecule type" value="Transcribed_RNA"/>
</dbReference>
<keyword evidence="5" id="KW-0106">Calcium</keyword>
<dbReference type="GO" id="GO:0005509">
    <property type="term" value="F:calcium ion binding"/>
    <property type="evidence" value="ECO:0007669"/>
    <property type="project" value="InterPro"/>
</dbReference>
<keyword evidence="2" id="KW-0963">Cytoplasm</keyword>
<evidence type="ECO:0000256" key="2">
    <source>
        <dbReference type="ARBA" id="ARBA00022490"/>
    </source>
</evidence>
<evidence type="ECO:0000259" key="6">
    <source>
        <dbReference type="PROSITE" id="PS50222"/>
    </source>
</evidence>
<reference evidence="7" key="1">
    <citation type="submission" date="2021-01" db="EMBL/GenBank/DDBJ databases">
        <authorList>
            <person name="Corre E."/>
            <person name="Pelletier E."/>
            <person name="Niang G."/>
            <person name="Scheremetjew M."/>
            <person name="Finn R."/>
            <person name="Kale V."/>
            <person name="Holt S."/>
            <person name="Cochrane G."/>
            <person name="Meng A."/>
            <person name="Brown T."/>
            <person name="Cohen L."/>
        </authorList>
    </citation>
    <scope>NUCLEOTIDE SEQUENCE</scope>
    <source>
        <strain evidence="7">Clade-D-RCC2572</strain>
    </source>
</reference>
<dbReference type="Pfam" id="PF13202">
    <property type="entry name" value="EF-hand_5"/>
    <property type="match status" value="1"/>
</dbReference>
<keyword evidence="4" id="KW-0677">Repeat</keyword>
<proteinExistence type="predicted"/>
<dbReference type="PROSITE" id="PS00018">
    <property type="entry name" value="EF_HAND_1"/>
    <property type="match status" value="2"/>
</dbReference>
<evidence type="ECO:0000313" key="7">
    <source>
        <dbReference type="EMBL" id="CAD8581940.1"/>
    </source>
</evidence>
<dbReference type="InterPro" id="IPR018247">
    <property type="entry name" value="EF_Hand_1_Ca_BS"/>
</dbReference>
<dbReference type="PANTHER" id="PTHR46212:SF3">
    <property type="entry name" value="GH27120P"/>
    <property type="match status" value="1"/>
</dbReference>
<gene>
    <name evidence="7" type="ORF">OMED0929_LOCUS3592</name>
</gene>
<dbReference type="PANTHER" id="PTHR46212">
    <property type="entry name" value="PEFLIN"/>
    <property type="match status" value="1"/>
</dbReference>
<dbReference type="InterPro" id="IPR011992">
    <property type="entry name" value="EF-hand-dom_pair"/>
</dbReference>